<dbReference type="InterPro" id="IPR017853">
    <property type="entry name" value="GH"/>
</dbReference>
<reference evidence="4" key="1">
    <citation type="submission" date="2023-02" db="EMBL/GenBank/DDBJ databases">
        <title>Genome of toxic invasive species Heracleum sosnowskyi carries increased number of genes despite the absence of recent whole-genome duplications.</title>
        <authorList>
            <person name="Schelkunov M."/>
            <person name="Shtratnikova V."/>
            <person name="Makarenko M."/>
            <person name="Klepikova A."/>
            <person name="Omelchenko D."/>
            <person name="Novikova G."/>
            <person name="Obukhova E."/>
            <person name="Bogdanov V."/>
            <person name="Penin A."/>
            <person name="Logacheva M."/>
        </authorList>
    </citation>
    <scope>NUCLEOTIDE SEQUENCE</scope>
    <source>
        <strain evidence="4">Hsosn_3</strain>
        <tissue evidence="4">Leaf</tissue>
    </source>
</reference>
<gene>
    <name evidence="4" type="ORF">POM88_005650</name>
</gene>
<evidence type="ECO:0000256" key="3">
    <source>
        <dbReference type="SAM" id="MobiDB-lite"/>
    </source>
</evidence>
<feature type="region of interest" description="Disordered" evidence="3">
    <location>
        <begin position="352"/>
        <end position="386"/>
    </location>
</feature>
<dbReference type="SUPFAM" id="SSF51445">
    <property type="entry name" value="(Trans)glycosidases"/>
    <property type="match status" value="1"/>
</dbReference>
<evidence type="ECO:0000313" key="5">
    <source>
        <dbReference type="Proteomes" id="UP001237642"/>
    </source>
</evidence>
<comment type="caution">
    <text evidence="4">The sequence shown here is derived from an EMBL/GenBank/DDBJ whole genome shotgun (WGS) entry which is preliminary data.</text>
</comment>
<dbReference type="Proteomes" id="UP001237642">
    <property type="component" value="Unassembled WGS sequence"/>
</dbReference>
<accession>A0AAD8J4G2</accession>
<name>A0AAD8J4G2_9APIA</name>
<keyword evidence="5" id="KW-1185">Reference proteome</keyword>
<dbReference type="AlphaFoldDB" id="A0AAD8J4G2"/>
<dbReference type="PANTHER" id="PTHR43447">
    <property type="entry name" value="ALPHA-AMYLASE"/>
    <property type="match status" value="1"/>
</dbReference>
<reference evidence="4" key="2">
    <citation type="submission" date="2023-05" db="EMBL/GenBank/DDBJ databases">
        <authorList>
            <person name="Schelkunov M.I."/>
        </authorList>
    </citation>
    <scope>NUCLEOTIDE SEQUENCE</scope>
    <source>
        <strain evidence="4">Hsosn_3</strain>
        <tissue evidence="4">Leaf</tissue>
    </source>
</reference>
<feature type="compositionally biased region" description="Polar residues" evidence="3">
    <location>
        <begin position="377"/>
        <end position="386"/>
    </location>
</feature>
<dbReference type="EMBL" id="JAUIZM010000002">
    <property type="protein sequence ID" value="KAK1395787.1"/>
    <property type="molecule type" value="Genomic_DNA"/>
</dbReference>
<evidence type="ECO:0000256" key="1">
    <source>
        <dbReference type="ARBA" id="ARBA00008061"/>
    </source>
</evidence>
<dbReference type="Gene3D" id="3.20.20.80">
    <property type="entry name" value="Glycosidases"/>
    <property type="match status" value="1"/>
</dbReference>
<evidence type="ECO:0000313" key="4">
    <source>
        <dbReference type="EMBL" id="KAK1395787.1"/>
    </source>
</evidence>
<organism evidence="4 5">
    <name type="scientific">Heracleum sosnowskyi</name>
    <dbReference type="NCBI Taxonomy" id="360622"/>
    <lineage>
        <taxon>Eukaryota</taxon>
        <taxon>Viridiplantae</taxon>
        <taxon>Streptophyta</taxon>
        <taxon>Embryophyta</taxon>
        <taxon>Tracheophyta</taxon>
        <taxon>Spermatophyta</taxon>
        <taxon>Magnoliopsida</taxon>
        <taxon>eudicotyledons</taxon>
        <taxon>Gunneridae</taxon>
        <taxon>Pentapetalae</taxon>
        <taxon>asterids</taxon>
        <taxon>campanulids</taxon>
        <taxon>Apiales</taxon>
        <taxon>Apiaceae</taxon>
        <taxon>Apioideae</taxon>
        <taxon>apioid superclade</taxon>
        <taxon>Tordylieae</taxon>
        <taxon>Tordyliinae</taxon>
        <taxon>Heracleum</taxon>
    </lineage>
</organism>
<comment type="similarity">
    <text evidence="1">Belongs to the glycosyl hydrolase 13 family.</text>
</comment>
<protein>
    <recommendedName>
        <fullName evidence="2">1,4-alpha-D-glucan glucanohydrolase</fullName>
    </recommendedName>
</protein>
<evidence type="ECO:0000256" key="2">
    <source>
        <dbReference type="ARBA" id="ARBA00030238"/>
    </source>
</evidence>
<proteinExistence type="inferred from homology"/>
<sequence>MQFGSKFCDVLHNDAIIRVTGQIIPTAEKVIYASLQSTRIRLVGHKMLVWDGPQNSKTSAPVTMIHHFIFFPAEMRVDKDIHAESLTNAEGGNQSMKFDTTRKWFYGAEVEMLLAMEYKRAAATLPLPSLALTANSFLPKPLGRTNATLSKTNFPLAAFPDPDFTFCPNQDQVSPLKDHLIGLRSFWSKAELVMPTFVRTSPSFLCLFCLILPTFAAAAPPTLLFQGFNWASSSKQGGWYNSLINSVSDLASARVTHVWLPPPSQSAAPQGYLPGRLYDLCWNCDLVPLLEELKALIKAFNDKGIKCIADIAINHRSAEKNDSRGILSIFEGGTADDRLDWGPSFICSNDTAYSDGKGNPDTGKDFPNVPDIDQFNPRVQESYQIG</sequence>